<reference evidence="7 8" key="1">
    <citation type="submission" date="2024-06" db="EMBL/GenBank/DDBJ databases">
        <title>Complete genome of Phlyctema vagabunda strain 19-DSS-EL-015.</title>
        <authorList>
            <person name="Fiorenzani C."/>
        </authorList>
    </citation>
    <scope>NUCLEOTIDE SEQUENCE [LARGE SCALE GENOMIC DNA]</scope>
    <source>
        <strain evidence="7 8">19-DSS-EL-015</strain>
    </source>
</reference>
<comment type="caution">
    <text evidence="7">The sequence shown here is derived from an EMBL/GenBank/DDBJ whole genome shotgun (WGS) entry which is preliminary data.</text>
</comment>
<evidence type="ECO:0000256" key="6">
    <source>
        <dbReference type="RuleBase" id="RU003909"/>
    </source>
</evidence>
<dbReference type="Gene3D" id="3.30.450.30">
    <property type="entry name" value="Dynein light chain 2a, cytoplasmic"/>
    <property type="match status" value="1"/>
</dbReference>
<dbReference type="Proteomes" id="UP001629113">
    <property type="component" value="Unassembled WGS sequence"/>
</dbReference>
<evidence type="ECO:0000256" key="1">
    <source>
        <dbReference type="ARBA" id="ARBA00004245"/>
    </source>
</evidence>
<keyword evidence="4 6" id="KW-0009">Actin-binding</keyword>
<dbReference type="PANTHER" id="PTHR11604">
    <property type="entry name" value="PROFILIN"/>
    <property type="match status" value="1"/>
</dbReference>
<sequence>MTPLCLAKLTGLVEQHMLIPGMATAEICPSGHLDKGAIMSAAGDSVWASSPGFSVAPAEIKEVISALGGSVDKLYSDGLHIAGERFVVTKAEGRSIYARKGREGVVIVKTTQAILVAHYGENAIAGNAAVTVEQLADYLAGLGY</sequence>
<dbReference type="PANTHER" id="PTHR11604:SF0">
    <property type="entry name" value="PROFILIN"/>
    <property type="match status" value="1"/>
</dbReference>
<dbReference type="PRINTS" id="PR00392">
    <property type="entry name" value="PROFILIN"/>
</dbReference>
<organism evidence="7 8">
    <name type="scientific">Phlyctema vagabunda</name>
    <dbReference type="NCBI Taxonomy" id="108571"/>
    <lineage>
        <taxon>Eukaryota</taxon>
        <taxon>Fungi</taxon>
        <taxon>Dikarya</taxon>
        <taxon>Ascomycota</taxon>
        <taxon>Pezizomycotina</taxon>
        <taxon>Leotiomycetes</taxon>
        <taxon>Helotiales</taxon>
        <taxon>Dermateaceae</taxon>
        <taxon>Phlyctema</taxon>
    </lineage>
</organism>
<dbReference type="SUPFAM" id="SSF55770">
    <property type="entry name" value="Profilin (actin-binding protein)"/>
    <property type="match status" value="1"/>
</dbReference>
<dbReference type="InterPro" id="IPR036140">
    <property type="entry name" value="PFN_sf"/>
</dbReference>
<proteinExistence type="inferred from homology"/>
<comment type="subcellular location">
    <subcellularLocation>
        <location evidence="1">Cytoplasm</location>
        <location evidence="1">Cytoskeleton</location>
    </subcellularLocation>
</comment>
<dbReference type="PRINTS" id="PR01640">
    <property type="entry name" value="PROFILINPLNT"/>
</dbReference>
<evidence type="ECO:0000256" key="3">
    <source>
        <dbReference type="ARBA" id="ARBA00022490"/>
    </source>
</evidence>
<evidence type="ECO:0000256" key="5">
    <source>
        <dbReference type="ARBA" id="ARBA00023212"/>
    </source>
</evidence>
<keyword evidence="5" id="KW-0206">Cytoskeleton</keyword>
<dbReference type="Pfam" id="PF00235">
    <property type="entry name" value="Profilin"/>
    <property type="match status" value="1"/>
</dbReference>
<keyword evidence="3" id="KW-0963">Cytoplasm</keyword>
<accession>A0ABR4PA23</accession>
<protein>
    <recommendedName>
        <fullName evidence="6">Profilin</fullName>
    </recommendedName>
</protein>
<dbReference type="CDD" id="cd00148">
    <property type="entry name" value="PROF"/>
    <property type="match status" value="1"/>
</dbReference>
<evidence type="ECO:0000313" key="7">
    <source>
        <dbReference type="EMBL" id="KAL3420143.1"/>
    </source>
</evidence>
<name>A0ABR4PA23_9HELO</name>
<gene>
    <name evidence="7" type="ORF">PVAG01_08642</name>
</gene>
<keyword evidence="8" id="KW-1185">Reference proteome</keyword>
<evidence type="ECO:0000313" key="8">
    <source>
        <dbReference type="Proteomes" id="UP001629113"/>
    </source>
</evidence>
<dbReference type="InterPro" id="IPR005455">
    <property type="entry name" value="PFN_euk"/>
</dbReference>
<evidence type="ECO:0000256" key="4">
    <source>
        <dbReference type="ARBA" id="ARBA00023203"/>
    </source>
</evidence>
<dbReference type="EMBL" id="JBFCZG010000007">
    <property type="protein sequence ID" value="KAL3420143.1"/>
    <property type="molecule type" value="Genomic_DNA"/>
</dbReference>
<dbReference type="InterPro" id="IPR048278">
    <property type="entry name" value="PFN"/>
</dbReference>
<comment type="similarity">
    <text evidence="2 6">Belongs to the profilin family.</text>
</comment>
<dbReference type="SMART" id="SM00392">
    <property type="entry name" value="PROF"/>
    <property type="match status" value="1"/>
</dbReference>
<evidence type="ECO:0000256" key="2">
    <source>
        <dbReference type="ARBA" id="ARBA00010058"/>
    </source>
</evidence>